<dbReference type="Pfam" id="PF03698">
    <property type="entry name" value="UPF0180"/>
    <property type="match status" value="1"/>
</dbReference>
<dbReference type="Proteomes" id="UP000095743">
    <property type="component" value="Chromosome"/>
</dbReference>
<proteinExistence type="predicted"/>
<evidence type="ECO:0000313" key="2">
    <source>
        <dbReference type="Proteomes" id="UP000095743"/>
    </source>
</evidence>
<sequence>MPKIIAIQSGLENVGKELEARGYEVVHENFDGYVDAILYDSDRSRLSYLNNFDNVIDMDRGALVINAKGKGIDDIIYAIERRSYESLF</sequence>
<protein>
    <recommendedName>
        <fullName evidence="3">YkuS family protein</fullName>
    </recommendedName>
</protein>
<accession>A0A1D8GHT7</accession>
<evidence type="ECO:0008006" key="3">
    <source>
        <dbReference type="Google" id="ProtNLM"/>
    </source>
</evidence>
<dbReference type="RefSeq" id="WP_069977271.1">
    <property type="nucleotide sequence ID" value="NZ_CP017269.1"/>
</dbReference>
<dbReference type="InterPro" id="IPR005370">
    <property type="entry name" value="UPF0180"/>
</dbReference>
<organism evidence="1 2">
    <name type="scientific">Geosporobacter ferrireducens</name>
    <dbReference type="NCBI Taxonomy" id="1424294"/>
    <lineage>
        <taxon>Bacteria</taxon>
        <taxon>Bacillati</taxon>
        <taxon>Bacillota</taxon>
        <taxon>Clostridia</taxon>
        <taxon>Peptostreptococcales</taxon>
        <taxon>Thermotaleaceae</taxon>
        <taxon>Geosporobacter</taxon>
    </lineage>
</organism>
<gene>
    <name evidence="1" type="ORF">Gferi_13370</name>
</gene>
<dbReference type="EMBL" id="CP017269">
    <property type="protein sequence ID" value="AOT70479.1"/>
    <property type="molecule type" value="Genomic_DNA"/>
</dbReference>
<keyword evidence="2" id="KW-1185">Reference proteome</keyword>
<name>A0A1D8GHT7_9FIRM</name>
<dbReference type="KEGG" id="gfe:Gferi_13370"/>
<evidence type="ECO:0000313" key="1">
    <source>
        <dbReference type="EMBL" id="AOT70479.1"/>
    </source>
</evidence>
<reference evidence="1 2" key="1">
    <citation type="submission" date="2016-09" db="EMBL/GenBank/DDBJ databases">
        <title>Genomic analysis reveals versatility of anaerobic energy metabolism of Geosporobacter ferrireducens IRF9 of phylum Firmicutes.</title>
        <authorList>
            <person name="Kim S.-J."/>
        </authorList>
    </citation>
    <scope>NUCLEOTIDE SEQUENCE [LARGE SCALE GENOMIC DNA]</scope>
    <source>
        <strain evidence="1 2">IRF9</strain>
    </source>
</reference>
<dbReference type="AlphaFoldDB" id="A0A1D8GHT7"/>
<dbReference type="STRING" id="1424294.Gferi_13370"/>
<dbReference type="OrthoDB" id="1954136at2"/>